<evidence type="ECO:0000256" key="4">
    <source>
        <dbReference type="ARBA" id="ARBA00022927"/>
    </source>
</evidence>
<evidence type="ECO:0000313" key="9">
    <source>
        <dbReference type="EMBL" id="KAJ8875994.1"/>
    </source>
</evidence>
<accession>A0ABQ9GVK3</accession>
<keyword evidence="5" id="KW-0811">Translocation</keyword>
<evidence type="ECO:0008006" key="11">
    <source>
        <dbReference type="Google" id="ProtNLM"/>
    </source>
</evidence>
<name>A0ABQ9GVK3_9NEOP</name>
<dbReference type="Proteomes" id="UP001159363">
    <property type="component" value="Chromosome 8"/>
</dbReference>
<dbReference type="Pfam" id="PF10168">
    <property type="entry name" value="Nup88"/>
    <property type="match status" value="1"/>
</dbReference>
<sequence length="575" mass="64184">MDAVTDFLGLSNQTVLQNLSKHLCKMIPKTRNLTDCADSMLFVWNGEDICLWALNIKSSDYNDVQKTYQTLLPTDPPSFEIERVKANRTSSFVVAFGTLGIVVLELPRRWGKLGMFQGGKAEVMCRSRIVDERYFRCNPHVVVKQVRWHPGSATDSHLLVLSSENTFRLYQVAGDHPTLVKVWTVGRRPSSTRVPILVGLGDTCVDFDFALPFVEGDIPEDKSASNACVTWPVYALQGNGDVYTVKMSRADTSSKVDIKGPLRMFPQADDNYGGDACSILCLQTNPPIVIVATCSGTIYHSLLLTSEDEEGSWNDARASLYVFESVELELGLGLKEDDDIYSCPILLHHDNTSVSRYFCSHDTGVHVMLLPLVYELERYADAKAEETDLLMPLMKESSSAQYLICTRTSSSSPVAPVQALTIGTSPPVLICLLATGEVVSVLLMSATTFHDSSLASKEHNQGTGLETQRESFVEHIQRLLQRNTSQPLLKLSQSAEPSPQECLALISKATNVLREEYVQKQSRVCDEIQRKVRMLRTMKEHQLRELSSIEESRQQLKESAEHLAEKYEDIKVGFC</sequence>
<dbReference type="PANTHER" id="PTHR13257:SF0">
    <property type="entry name" value="NUCLEAR PORE COMPLEX PROTEIN NUP88"/>
    <property type="match status" value="1"/>
</dbReference>
<protein>
    <recommendedName>
        <fullName evidence="11">Nucleoporin 88</fullName>
    </recommendedName>
</protein>
<comment type="caution">
    <text evidence="9">The sequence shown here is derived from an EMBL/GenBank/DDBJ whole genome shotgun (WGS) entry which is preliminary data.</text>
</comment>
<dbReference type="InterPro" id="IPR037700">
    <property type="entry name" value="NUP88/NUP82"/>
</dbReference>
<keyword evidence="8" id="KW-0175">Coiled coil</keyword>
<evidence type="ECO:0000256" key="3">
    <source>
        <dbReference type="ARBA" id="ARBA00022816"/>
    </source>
</evidence>
<dbReference type="InterPro" id="IPR019321">
    <property type="entry name" value="Nucleoporin_Nup88"/>
</dbReference>
<keyword evidence="10" id="KW-1185">Reference proteome</keyword>
<evidence type="ECO:0000256" key="1">
    <source>
        <dbReference type="ARBA" id="ARBA00004567"/>
    </source>
</evidence>
<keyword evidence="4" id="KW-0653">Protein transport</keyword>
<evidence type="ECO:0000313" key="10">
    <source>
        <dbReference type="Proteomes" id="UP001159363"/>
    </source>
</evidence>
<keyword evidence="6" id="KW-0906">Nuclear pore complex</keyword>
<evidence type="ECO:0000256" key="2">
    <source>
        <dbReference type="ARBA" id="ARBA00022448"/>
    </source>
</evidence>
<keyword evidence="7" id="KW-0539">Nucleus</keyword>
<organism evidence="9 10">
    <name type="scientific">Dryococelus australis</name>
    <dbReference type="NCBI Taxonomy" id="614101"/>
    <lineage>
        <taxon>Eukaryota</taxon>
        <taxon>Metazoa</taxon>
        <taxon>Ecdysozoa</taxon>
        <taxon>Arthropoda</taxon>
        <taxon>Hexapoda</taxon>
        <taxon>Insecta</taxon>
        <taxon>Pterygota</taxon>
        <taxon>Neoptera</taxon>
        <taxon>Polyneoptera</taxon>
        <taxon>Phasmatodea</taxon>
        <taxon>Verophasmatodea</taxon>
        <taxon>Anareolatae</taxon>
        <taxon>Phasmatidae</taxon>
        <taxon>Eurycanthinae</taxon>
        <taxon>Dryococelus</taxon>
    </lineage>
</organism>
<comment type="subcellular location">
    <subcellularLocation>
        <location evidence="1">Nucleus</location>
        <location evidence="1">Nuclear pore complex</location>
    </subcellularLocation>
</comment>
<evidence type="ECO:0000256" key="5">
    <source>
        <dbReference type="ARBA" id="ARBA00023010"/>
    </source>
</evidence>
<gene>
    <name evidence="9" type="ORF">PR048_023902</name>
</gene>
<evidence type="ECO:0000256" key="7">
    <source>
        <dbReference type="ARBA" id="ARBA00023242"/>
    </source>
</evidence>
<keyword evidence="2" id="KW-0813">Transport</keyword>
<evidence type="ECO:0000256" key="6">
    <source>
        <dbReference type="ARBA" id="ARBA00023132"/>
    </source>
</evidence>
<keyword evidence="3" id="KW-0509">mRNA transport</keyword>
<dbReference type="EMBL" id="JARBHB010000009">
    <property type="protein sequence ID" value="KAJ8875994.1"/>
    <property type="molecule type" value="Genomic_DNA"/>
</dbReference>
<dbReference type="PANTHER" id="PTHR13257">
    <property type="entry name" value="NUCLEOPORIN NUP84-RELATED"/>
    <property type="match status" value="1"/>
</dbReference>
<reference evidence="9 10" key="1">
    <citation type="submission" date="2023-02" db="EMBL/GenBank/DDBJ databases">
        <title>LHISI_Scaffold_Assembly.</title>
        <authorList>
            <person name="Stuart O.P."/>
            <person name="Cleave R."/>
            <person name="Magrath M.J.L."/>
            <person name="Mikheyev A.S."/>
        </authorList>
    </citation>
    <scope>NUCLEOTIDE SEQUENCE [LARGE SCALE GENOMIC DNA]</scope>
    <source>
        <strain evidence="9">Daus_M_001</strain>
        <tissue evidence="9">Leg muscle</tissue>
    </source>
</reference>
<feature type="coiled-coil region" evidence="8">
    <location>
        <begin position="539"/>
        <end position="566"/>
    </location>
</feature>
<evidence type="ECO:0000256" key="8">
    <source>
        <dbReference type="SAM" id="Coils"/>
    </source>
</evidence>
<proteinExistence type="predicted"/>